<dbReference type="GO" id="GO:0006281">
    <property type="term" value="P:DNA repair"/>
    <property type="evidence" value="ECO:0007669"/>
    <property type="project" value="TreeGrafter"/>
</dbReference>
<evidence type="ECO:0000256" key="2">
    <source>
        <dbReference type="ARBA" id="ARBA00022801"/>
    </source>
</evidence>
<feature type="domain" description="Helicase ATP-binding" evidence="5">
    <location>
        <begin position="358"/>
        <end position="511"/>
    </location>
</feature>
<feature type="compositionally biased region" description="Low complexity" evidence="4">
    <location>
        <begin position="217"/>
        <end position="235"/>
    </location>
</feature>
<dbReference type="CDD" id="cd18793">
    <property type="entry name" value="SF2_C_SNF"/>
    <property type="match status" value="1"/>
</dbReference>
<reference evidence="7 8" key="1">
    <citation type="journal article" date="2019" name="Sci. Rep.">
        <title>A high-quality genome of Eragrostis curvula grass provides insights into Poaceae evolution and supports new strategies to enhance forage quality.</title>
        <authorList>
            <person name="Carballo J."/>
            <person name="Santos B.A.C.M."/>
            <person name="Zappacosta D."/>
            <person name="Garbus I."/>
            <person name="Selva J.P."/>
            <person name="Gallo C.A."/>
            <person name="Diaz A."/>
            <person name="Albertini E."/>
            <person name="Caccamo M."/>
            <person name="Echenique V."/>
        </authorList>
    </citation>
    <scope>NUCLEOTIDE SEQUENCE [LARGE SCALE GENOMIC DNA]</scope>
    <source>
        <strain evidence="8">cv. Victoria</strain>
        <tissue evidence="7">Leaf</tissue>
    </source>
</reference>
<comment type="caution">
    <text evidence="7">The sequence shown here is derived from an EMBL/GenBank/DDBJ whole genome shotgun (WGS) entry which is preliminary data.</text>
</comment>
<dbReference type="InterPro" id="IPR000330">
    <property type="entry name" value="SNF2_N"/>
</dbReference>
<evidence type="ECO:0000256" key="1">
    <source>
        <dbReference type="ARBA" id="ARBA00022741"/>
    </source>
</evidence>
<evidence type="ECO:0000259" key="5">
    <source>
        <dbReference type="PROSITE" id="PS51192"/>
    </source>
</evidence>
<dbReference type="GO" id="GO:0005634">
    <property type="term" value="C:nucleus"/>
    <property type="evidence" value="ECO:0007669"/>
    <property type="project" value="TreeGrafter"/>
</dbReference>
<feature type="region of interest" description="Disordered" evidence="4">
    <location>
        <begin position="22"/>
        <end position="51"/>
    </location>
</feature>
<dbReference type="SMART" id="SM00490">
    <property type="entry name" value="HELICc"/>
    <property type="match status" value="1"/>
</dbReference>
<dbReference type="Gene3D" id="3.40.50.10810">
    <property type="entry name" value="Tandem AAA-ATPase domain"/>
    <property type="match status" value="1"/>
</dbReference>
<dbReference type="PROSITE" id="PS51194">
    <property type="entry name" value="HELICASE_CTER"/>
    <property type="match status" value="1"/>
</dbReference>
<feature type="region of interest" description="Disordered" evidence="4">
    <location>
        <begin position="187"/>
        <end position="245"/>
    </location>
</feature>
<evidence type="ECO:0000313" key="8">
    <source>
        <dbReference type="Proteomes" id="UP000324897"/>
    </source>
</evidence>
<dbReference type="EMBL" id="RWGY01000031">
    <property type="protein sequence ID" value="TVU16179.1"/>
    <property type="molecule type" value="Genomic_DNA"/>
</dbReference>
<accession>A0A5J9TXU2</accession>
<dbReference type="GO" id="GO:0016787">
    <property type="term" value="F:hydrolase activity"/>
    <property type="evidence" value="ECO:0007669"/>
    <property type="project" value="UniProtKB-KW"/>
</dbReference>
<dbReference type="CDD" id="cd18008">
    <property type="entry name" value="DEXDc_SHPRH-like"/>
    <property type="match status" value="1"/>
</dbReference>
<feature type="domain" description="Helicase C-terminal" evidence="6">
    <location>
        <begin position="648"/>
        <end position="824"/>
    </location>
</feature>
<dbReference type="GO" id="GO:0005524">
    <property type="term" value="F:ATP binding"/>
    <property type="evidence" value="ECO:0007669"/>
    <property type="project" value="UniProtKB-KW"/>
</dbReference>
<dbReference type="Pfam" id="PF00271">
    <property type="entry name" value="Helicase_C"/>
    <property type="match status" value="1"/>
</dbReference>
<dbReference type="InterPro" id="IPR001650">
    <property type="entry name" value="Helicase_C-like"/>
</dbReference>
<dbReference type="InterPro" id="IPR038718">
    <property type="entry name" value="SNF2-like_sf"/>
</dbReference>
<feature type="non-terminal residue" evidence="7">
    <location>
        <position position="1"/>
    </location>
</feature>
<keyword evidence="8" id="KW-1185">Reference proteome</keyword>
<evidence type="ECO:0008006" key="9">
    <source>
        <dbReference type="Google" id="ProtNLM"/>
    </source>
</evidence>
<evidence type="ECO:0000313" key="7">
    <source>
        <dbReference type="EMBL" id="TVU16179.1"/>
    </source>
</evidence>
<keyword evidence="3" id="KW-0067">ATP-binding</keyword>
<dbReference type="Gramene" id="TVU16179">
    <property type="protein sequence ID" value="TVU16179"/>
    <property type="gene ID" value="EJB05_39731"/>
</dbReference>
<organism evidence="7 8">
    <name type="scientific">Eragrostis curvula</name>
    <name type="common">weeping love grass</name>
    <dbReference type="NCBI Taxonomy" id="38414"/>
    <lineage>
        <taxon>Eukaryota</taxon>
        <taxon>Viridiplantae</taxon>
        <taxon>Streptophyta</taxon>
        <taxon>Embryophyta</taxon>
        <taxon>Tracheophyta</taxon>
        <taxon>Spermatophyta</taxon>
        <taxon>Magnoliopsida</taxon>
        <taxon>Liliopsida</taxon>
        <taxon>Poales</taxon>
        <taxon>Poaceae</taxon>
        <taxon>PACMAD clade</taxon>
        <taxon>Chloridoideae</taxon>
        <taxon>Eragrostideae</taxon>
        <taxon>Eragrostidinae</taxon>
        <taxon>Eragrostis</taxon>
    </lineage>
</organism>
<evidence type="ECO:0000259" key="6">
    <source>
        <dbReference type="PROSITE" id="PS51194"/>
    </source>
</evidence>
<dbReference type="InterPro" id="IPR014001">
    <property type="entry name" value="Helicase_ATP-bd"/>
</dbReference>
<dbReference type="PANTHER" id="PTHR45626:SF3">
    <property type="entry name" value="OS04G0629300 PROTEIN"/>
    <property type="match status" value="1"/>
</dbReference>
<sequence length="829" mass="91950">MPLPPSVARRCVARFRLPPDLGRSCPPRPFTPRPGAAEPVARGCERSVADTDAPGVAARRVVISGDGASADGGRRRARRGALDPSFPPTDTRTYRVVPPLLPYKGFSSRGGFHIGGRASDEKGQDSGARPSVLSTPHDVATEARRCLARFRLPAGYIKRSCPPRRAGATEPAARDCQPSVVDAAAVPRRGAARHRVDIADDHARANGGRPARTALVPSRSSPPRHGSGAASIGSSSDEETQGDDEVDLFSGQSERAVYQEYLQSIGREPNEQDQPEGVLTVTLLKYQGLGKTIAVIALVLKEIDKQRKFMSTDSDIVVPNDLKDKPEKTGLSALFRQNTARCTGKPCIVERTPSSPSALRTRAKPAGGTLVVCPSSILMQWDEEIHNKVAKDSGLSVFTYHGCSRNIDPEELAKHDVVLTSYGMVTKQFSSRKKGTAKKPSDADDLNCGPVARVKWFRIVLDEAHVIRNRTSQVAGACWKLEAKVRWCITGTPMQNRIDDLYSCLRFLNYEPYSKYSSFHSLLKKDNKLEIFLGIILLRRTKETLIDGEPIIKLLPKTIQTRKLVFTAAEHKFYSTLDKNCRQIWMAYDATTKPRRRFGGKDYNEILSLLKKLQQACNHPCLVKKQDHHQHCSIIFERSYVSSKVKATIDILNSIVNKDAITETGGTTDSSEPAPEKVLVFSQFTTMLDLLEPLISSSHMQFRRFDGTMRLKARDKAVKDFSMNPKVTVLLVSLMAGSVGLNLTAASHVIIIDPWWNPSVEDQAIGRAHRIGQTRPVTVYRLAVQGTIEERVLYLQEKKRRMVERAFGRDMFGDDAKLTEEDLRYLFNV</sequence>
<dbReference type="Gene3D" id="3.40.50.300">
    <property type="entry name" value="P-loop containing nucleotide triphosphate hydrolases"/>
    <property type="match status" value="1"/>
</dbReference>
<dbReference type="PROSITE" id="PS51192">
    <property type="entry name" value="HELICASE_ATP_BIND_1"/>
    <property type="match status" value="1"/>
</dbReference>
<gene>
    <name evidence="7" type="ORF">EJB05_39731</name>
</gene>
<feature type="compositionally biased region" description="Acidic residues" evidence="4">
    <location>
        <begin position="236"/>
        <end position="245"/>
    </location>
</feature>
<evidence type="ECO:0000256" key="4">
    <source>
        <dbReference type="SAM" id="MobiDB-lite"/>
    </source>
</evidence>
<dbReference type="SUPFAM" id="SSF52540">
    <property type="entry name" value="P-loop containing nucleoside triphosphate hydrolases"/>
    <property type="match status" value="2"/>
</dbReference>
<feature type="region of interest" description="Disordered" evidence="4">
    <location>
        <begin position="112"/>
        <end position="139"/>
    </location>
</feature>
<dbReference type="InterPro" id="IPR027417">
    <property type="entry name" value="P-loop_NTPase"/>
</dbReference>
<dbReference type="InterPro" id="IPR049730">
    <property type="entry name" value="SNF2/RAD54-like_C"/>
</dbReference>
<dbReference type="GO" id="GO:0008094">
    <property type="term" value="F:ATP-dependent activity, acting on DNA"/>
    <property type="evidence" value="ECO:0007669"/>
    <property type="project" value="TreeGrafter"/>
</dbReference>
<dbReference type="InterPro" id="IPR050628">
    <property type="entry name" value="SNF2_RAD54_helicase_TF"/>
</dbReference>
<proteinExistence type="predicted"/>
<dbReference type="OrthoDB" id="448448at2759"/>
<dbReference type="Pfam" id="PF00176">
    <property type="entry name" value="SNF2-rel_dom"/>
    <property type="match status" value="1"/>
</dbReference>
<keyword evidence="1" id="KW-0547">Nucleotide-binding</keyword>
<dbReference type="PANTHER" id="PTHR45626">
    <property type="entry name" value="TRANSCRIPTION TERMINATION FACTOR 2-RELATED"/>
    <property type="match status" value="1"/>
</dbReference>
<protein>
    <recommendedName>
        <fullName evidence="9">Helicase C-terminal domain-containing protein</fullName>
    </recommendedName>
</protein>
<dbReference type="Proteomes" id="UP000324897">
    <property type="component" value="Unassembled WGS sequence"/>
</dbReference>
<name>A0A5J9TXU2_9POAL</name>
<feature type="region of interest" description="Disordered" evidence="4">
    <location>
        <begin position="66"/>
        <end position="94"/>
    </location>
</feature>
<evidence type="ECO:0000256" key="3">
    <source>
        <dbReference type="ARBA" id="ARBA00022840"/>
    </source>
</evidence>
<keyword evidence="2" id="KW-0378">Hydrolase</keyword>
<feature type="compositionally biased region" description="Basic and acidic residues" evidence="4">
    <location>
        <begin position="194"/>
        <end position="204"/>
    </location>
</feature>
<dbReference type="SMART" id="SM00487">
    <property type="entry name" value="DEXDc"/>
    <property type="match status" value="1"/>
</dbReference>
<dbReference type="AlphaFoldDB" id="A0A5J9TXU2"/>